<dbReference type="PROSITE" id="PS50112">
    <property type="entry name" value="PAS"/>
    <property type="match status" value="1"/>
</dbReference>
<feature type="domain" description="PAS" evidence="7">
    <location>
        <begin position="3"/>
        <end position="81"/>
    </location>
</feature>
<dbReference type="SUPFAM" id="SSF55785">
    <property type="entry name" value="PYP-like sensor domain (PAS domain)"/>
    <property type="match status" value="1"/>
</dbReference>
<dbReference type="PROSITE" id="PS50045">
    <property type="entry name" value="SIGMA54_INTERACT_4"/>
    <property type="match status" value="1"/>
</dbReference>
<keyword evidence="4" id="KW-0238">DNA-binding</keyword>
<evidence type="ECO:0000259" key="6">
    <source>
        <dbReference type="PROSITE" id="PS50045"/>
    </source>
</evidence>
<dbReference type="GO" id="GO:0043565">
    <property type="term" value="F:sequence-specific DNA binding"/>
    <property type="evidence" value="ECO:0007669"/>
    <property type="project" value="InterPro"/>
</dbReference>
<organism evidence="8">
    <name type="scientific">bioreactor metagenome</name>
    <dbReference type="NCBI Taxonomy" id="1076179"/>
    <lineage>
        <taxon>unclassified sequences</taxon>
        <taxon>metagenomes</taxon>
        <taxon>ecological metagenomes</taxon>
    </lineage>
</organism>
<dbReference type="InterPro" id="IPR035965">
    <property type="entry name" value="PAS-like_dom_sf"/>
</dbReference>
<dbReference type="SUPFAM" id="SSF52540">
    <property type="entry name" value="P-loop containing nucleoside triphosphate hydrolases"/>
    <property type="match status" value="1"/>
</dbReference>
<dbReference type="Pfam" id="PF00158">
    <property type="entry name" value="Sigma54_activat"/>
    <property type="match status" value="1"/>
</dbReference>
<evidence type="ECO:0000256" key="5">
    <source>
        <dbReference type="ARBA" id="ARBA00023163"/>
    </source>
</evidence>
<gene>
    <name evidence="8" type="primary">rocR_2</name>
    <name evidence="8" type="ORF">SDC9_56985</name>
</gene>
<comment type="caution">
    <text evidence="8">The sequence shown here is derived from an EMBL/GenBank/DDBJ whole genome shotgun (WGS) entry which is preliminary data.</text>
</comment>
<dbReference type="GO" id="GO:0005524">
    <property type="term" value="F:ATP binding"/>
    <property type="evidence" value="ECO:0007669"/>
    <property type="project" value="UniProtKB-KW"/>
</dbReference>
<dbReference type="Gene3D" id="1.10.10.60">
    <property type="entry name" value="Homeodomain-like"/>
    <property type="match status" value="1"/>
</dbReference>
<evidence type="ECO:0000256" key="3">
    <source>
        <dbReference type="ARBA" id="ARBA00023015"/>
    </source>
</evidence>
<dbReference type="InterPro" id="IPR025943">
    <property type="entry name" value="Sigma_54_int_dom_ATP-bd_2"/>
</dbReference>
<reference evidence="8" key="1">
    <citation type="submission" date="2019-08" db="EMBL/GenBank/DDBJ databases">
        <authorList>
            <person name="Kucharzyk K."/>
            <person name="Murdoch R.W."/>
            <person name="Higgins S."/>
            <person name="Loffler F."/>
        </authorList>
    </citation>
    <scope>NUCLEOTIDE SEQUENCE</scope>
</reference>
<dbReference type="Pfam" id="PF25601">
    <property type="entry name" value="AAA_lid_14"/>
    <property type="match status" value="1"/>
</dbReference>
<dbReference type="InterPro" id="IPR000014">
    <property type="entry name" value="PAS"/>
</dbReference>
<dbReference type="InterPro" id="IPR002078">
    <property type="entry name" value="Sigma_54_int"/>
</dbReference>
<dbReference type="FunFam" id="3.40.50.300:FF:000006">
    <property type="entry name" value="DNA-binding transcriptional regulator NtrC"/>
    <property type="match status" value="1"/>
</dbReference>
<dbReference type="EMBL" id="VSSQ01001722">
    <property type="protein sequence ID" value="MPM10651.1"/>
    <property type="molecule type" value="Genomic_DNA"/>
</dbReference>
<dbReference type="Pfam" id="PF02954">
    <property type="entry name" value="HTH_8"/>
    <property type="match status" value="1"/>
</dbReference>
<dbReference type="Gene3D" id="3.40.50.300">
    <property type="entry name" value="P-loop containing nucleotide triphosphate hydrolases"/>
    <property type="match status" value="1"/>
</dbReference>
<dbReference type="InterPro" id="IPR025944">
    <property type="entry name" value="Sigma_54_int_dom_CS"/>
</dbReference>
<dbReference type="PROSITE" id="PS00688">
    <property type="entry name" value="SIGMA54_INTERACT_3"/>
    <property type="match status" value="1"/>
</dbReference>
<keyword evidence="3" id="KW-0805">Transcription regulation</keyword>
<evidence type="ECO:0000256" key="2">
    <source>
        <dbReference type="ARBA" id="ARBA00022840"/>
    </source>
</evidence>
<dbReference type="InterPro" id="IPR013656">
    <property type="entry name" value="PAS_4"/>
</dbReference>
<dbReference type="InterPro" id="IPR027417">
    <property type="entry name" value="P-loop_NTPase"/>
</dbReference>
<dbReference type="Gene3D" id="1.10.8.60">
    <property type="match status" value="1"/>
</dbReference>
<dbReference type="Pfam" id="PF08448">
    <property type="entry name" value="PAS_4"/>
    <property type="match status" value="1"/>
</dbReference>
<dbReference type="InterPro" id="IPR002197">
    <property type="entry name" value="HTH_Fis"/>
</dbReference>
<proteinExistence type="predicted"/>
<dbReference type="PROSITE" id="PS00675">
    <property type="entry name" value="SIGMA54_INTERACT_1"/>
    <property type="match status" value="1"/>
</dbReference>
<keyword evidence="5" id="KW-0804">Transcription</keyword>
<dbReference type="Gene3D" id="3.30.450.20">
    <property type="entry name" value="PAS domain"/>
    <property type="match status" value="1"/>
</dbReference>
<keyword evidence="1" id="KW-0547">Nucleotide-binding</keyword>
<sequence>MDYKNILKLISENLYCGIFIVDNEGRVIFYNQSINDLAGLNVENAVGKHMLEIFPKLTEETSTILRTLKTGEGLKNYVQNYYNYQDKRVTILSSTVPIYEDGHLEGVVEIFSDVDKYNNMNQAKSSKGFMENTVYTLNDIIGNSKEKKELKEKIKKTANSNSPVLVYGETGTGKELVVQCLHSESTRRNKPFIAQNCAAIPSTLFESILFGTALGSFTGAKDSKGLIESAEGGTLFLDEINSMDITLQAKLLRFLQEGHIRRLGENKSHEVDVRVIAALNEDPYEAIEAGTLRKDLFYRLSVINFSLPPLRENKKDIIEISNYFLEFFNSKLNKNIKGFSDEVLEFFKSYDWPGNVRELKHSIEYAVNITESNTISKSDLPDYFKLKNKKTNADVKMTDDLLTDDSSSLLTLSEQVGQFERKVIINALKQYDCNISKTSKKLGLPRQTLYYKMDKLNIKMDKTLD</sequence>
<dbReference type="InterPro" id="IPR009057">
    <property type="entry name" value="Homeodomain-like_sf"/>
</dbReference>
<dbReference type="PANTHER" id="PTHR32071:SF74">
    <property type="entry name" value="TRANSCRIPTIONAL ACTIVATOR ROCR"/>
    <property type="match status" value="1"/>
</dbReference>
<protein>
    <submittedName>
        <fullName evidence="8">Arginine utilization regulatory protein RocR</fullName>
    </submittedName>
</protein>
<dbReference type="PROSITE" id="PS00676">
    <property type="entry name" value="SIGMA54_INTERACT_2"/>
    <property type="match status" value="1"/>
</dbReference>
<dbReference type="AlphaFoldDB" id="A0A644X474"/>
<dbReference type="SMART" id="SM00091">
    <property type="entry name" value="PAS"/>
    <property type="match status" value="1"/>
</dbReference>
<evidence type="ECO:0000313" key="8">
    <source>
        <dbReference type="EMBL" id="MPM10651.1"/>
    </source>
</evidence>
<dbReference type="NCBIfam" id="TIGR00229">
    <property type="entry name" value="sensory_box"/>
    <property type="match status" value="1"/>
</dbReference>
<dbReference type="InterPro" id="IPR003593">
    <property type="entry name" value="AAA+_ATPase"/>
</dbReference>
<evidence type="ECO:0000256" key="4">
    <source>
        <dbReference type="ARBA" id="ARBA00023125"/>
    </source>
</evidence>
<dbReference type="PANTHER" id="PTHR32071">
    <property type="entry name" value="TRANSCRIPTIONAL REGULATORY PROTEIN"/>
    <property type="match status" value="1"/>
</dbReference>
<dbReference type="InterPro" id="IPR058031">
    <property type="entry name" value="AAA_lid_NorR"/>
</dbReference>
<dbReference type="CDD" id="cd00130">
    <property type="entry name" value="PAS"/>
    <property type="match status" value="1"/>
</dbReference>
<dbReference type="SUPFAM" id="SSF46689">
    <property type="entry name" value="Homeodomain-like"/>
    <property type="match status" value="1"/>
</dbReference>
<feature type="domain" description="Sigma-54 factor interaction" evidence="6">
    <location>
        <begin position="140"/>
        <end position="368"/>
    </location>
</feature>
<dbReference type="InterPro" id="IPR025662">
    <property type="entry name" value="Sigma_54_int_dom_ATP-bd_1"/>
</dbReference>
<dbReference type="SMART" id="SM00382">
    <property type="entry name" value="AAA"/>
    <property type="match status" value="1"/>
</dbReference>
<keyword evidence="2" id="KW-0067">ATP-binding</keyword>
<accession>A0A644X474</accession>
<evidence type="ECO:0000256" key="1">
    <source>
        <dbReference type="ARBA" id="ARBA00022741"/>
    </source>
</evidence>
<name>A0A644X474_9ZZZZ</name>
<dbReference type="CDD" id="cd00009">
    <property type="entry name" value="AAA"/>
    <property type="match status" value="1"/>
</dbReference>
<dbReference type="PRINTS" id="PR01590">
    <property type="entry name" value="HTHFIS"/>
</dbReference>
<dbReference type="GO" id="GO:0006355">
    <property type="term" value="P:regulation of DNA-templated transcription"/>
    <property type="evidence" value="ECO:0007669"/>
    <property type="project" value="InterPro"/>
</dbReference>
<evidence type="ECO:0000259" key="7">
    <source>
        <dbReference type="PROSITE" id="PS50112"/>
    </source>
</evidence>